<keyword evidence="14" id="KW-1185">Reference proteome</keyword>
<dbReference type="EC" id="4.1.1.31" evidence="4 10"/>
<comment type="subunit">
    <text evidence="10">Homotetramer.</text>
</comment>
<dbReference type="SUPFAM" id="SSF51621">
    <property type="entry name" value="Phosphoenolpyruvate/pyruvate domain"/>
    <property type="match status" value="1"/>
</dbReference>
<dbReference type="GO" id="GO:0008964">
    <property type="term" value="F:phosphoenolpyruvate carboxylase activity"/>
    <property type="evidence" value="ECO:0007669"/>
    <property type="project" value="UniProtKB-UniRule"/>
</dbReference>
<keyword evidence="7 10" id="KW-0456">Lyase</keyword>
<evidence type="ECO:0000256" key="12">
    <source>
        <dbReference type="PROSITE-ProRule" id="PRU10112"/>
    </source>
</evidence>
<protein>
    <recommendedName>
        <fullName evidence="5 10">Phosphoenolpyruvate carboxylase</fullName>
        <shortName evidence="10">PEPC</shortName>
        <shortName evidence="10">PEPCase</shortName>
        <ecNumber evidence="4 10">4.1.1.31</ecNumber>
    </recommendedName>
</protein>
<reference evidence="13 14" key="1">
    <citation type="submission" date="2018-08" db="EMBL/GenBank/DDBJ databases">
        <title>Sequencing the genomes of 1000 actinobacteria strains.</title>
        <authorList>
            <person name="Klenk H.-P."/>
        </authorList>
    </citation>
    <scope>NUCLEOTIDE SEQUENCE [LARGE SCALE GENOMIC DNA]</scope>
    <source>
        <strain evidence="13 14">DSM 22891</strain>
    </source>
</reference>
<evidence type="ECO:0000256" key="1">
    <source>
        <dbReference type="ARBA" id="ARBA00001946"/>
    </source>
</evidence>
<dbReference type="InterPro" id="IPR018129">
    <property type="entry name" value="PEP_COase_Lys_AS"/>
</dbReference>
<comment type="caution">
    <text evidence="13">The sequence shown here is derived from an EMBL/GenBank/DDBJ whole genome shotgun (WGS) entry which is preliminary data.</text>
</comment>
<dbReference type="Pfam" id="PF00311">
    <property type="entry name" value="PEPcase"/>
    <property type="match status" value="2"/>
</dbReference>
<keyword evidence="6 10" id="KW-0460">Magnesium</keyword>
<dbReference type="InterPro" id="IPR021135">
    <property type="entry name" value="PEP_COase"/>
</dbReference>
<dbReference type="GO" id="GO:0005829">
    <property type="term" value="C:cytosol"/>
    <property type="evidence" value="ECO:0007669"/>
    <property type="project" value="TreeGrafter"/>
</dbReference>
<evidence type="ECO:0000256" key="6">
    <source>
        <dbReference type="ARBA" id="ARBA00022842"/>
    </source>
</evidence>
<dbReference type="Gene3D" id="1.20.1440.90">
    <property type="entry name" value="Phosphoenolpyruvate/pyruvate domain"/>
    <property type="match status" value="1"/>
</dbReference>
<dbReference type="GO" id="GO:0000287">
    <property type="term" value="F:magnesium ion binding"/>
    <property type="evidence" value="ECO:0007669"/>
    <property type="project" value="UniProtKB-UniRule"/>
</dbReference>
<keyword evidence="13" id="KW-0670">Pyruvate</keyword>
<name>A0A3D9V7J3_THECX</name>
<dbReference type="PROSITE" id="PS00393">
    <property type="entry name" value="PEPCASE_2"/>
    <property type="match status" value="1"/>
</dbReference>
<feature type="active site" evidence="10 11">
    <location>
        <position position="155"/>
    </location>
</feature>
<proteinExistence type="inferred from homology"/>
<dbReference type="GO" id="GO:0015977">
    <property type="term" value="P:carbon fixation"/>
    <property type="evidence" value="ECO:0007669"/>
    <property type="project" value="UniProtKB-UniRule"/>
</dbReference>
<evidence type="ECO:0000256" key="8">
    <source>
        <dbReference type="ARBA" id="ARBA00023300"/>
    </source>
</evidence>
<evidence type="ECO:0000256" key="7">
    <source>
        <dbReference type="ARBA" id="ARBA00023239"/>
    </source>
</evidence>
<evidence type="ECO:0000256" key="4">
    <source>
        <dbReference type="ARBA" id="ARBA00012305"/>
    </source>
</evidence>
<dbReference type="InterPro" id="IPR022805">
    <property type="entry name" value="PEP_COase_bac/pln-type"/>
</dbReference>
<comment type="similarity">
    <text evidence="3 10">Belongs to the PEPCase type 1 family.</text>
</comment>
<organism evidence="13 14">
    <name type="scientific">Thermasporomyces composti</name>
    <dbReference type="NCBI Taxonomy" id="696763"/>
    <lineage>
        <taxon>Bacteria</taxon>
        <taxon>Bacillati</taxon>
        <taxon>Actinomycetota</taxon>
        <taxon>Actinomycetes</taxon>
        <taxon>Propionibacteriales</taxon>
        <taxon>Nocardioidaceae</taxon>
        <taxon>Thermasporomyces</taxon>
    </lineage>
</organism>
<evidence type="ECO:0000313" key="13">
    <source>
        <dbReference type="EMBL" id="REF37477.1"/>
    </source>
</evidence>
<dbReference type="GO" id="GO:0006107">
    <property type="term" value="P:oxaloacetate metabolic process"/>
    <property type="evidence" value="ECO:0007669"/>
    <property type="project" value="UniProtKB-UniRule"/>
</dbReference>
<evidence type="ECO:0000256" key="10">
    <source>
        <dbReference type="HAMAP-Rule" id="MF_00595"/>
    </source>
</evidence>
<dbReference type="HAMAP" id="MF_00595">
    <property type="entry name" value="PEPcase_type1"/>
    <property type="match status" value="1"/>
</dbReference>
<evidence type="ECO:0000256" key="11">
    <source>
        <dbReference type="PROSITE-ProRule" id="PRU10111"/>
    </source>
</evidence>
<evidence type="ECO:0000256" key="2">
    <source>
        <dbReference type="ARBA" id="ARBA00003670"/>
    </source>
</evidence>
<comment type="cofactor">
    <cofactor evidence="1 10">
        <name>Mg(2+)</name>
        <dbReference type="ChEBI" id="CHEBI:18420"/>
    </cofactor>
</comment>
<evidence type="ECO:0000256" key="9">
    <source>
        <dbReference type="ARBA" id="ARBA00048995"/>
    </source>
</evidence>
<evidence type="ECO:0000256" key="5">
    <source>
        <dbReference type="ARBA" id="ARBA00022419"/>
    </source>
</evidence>
<dbReference type="Proteomes" id="UP000256485">
    <property type="component" value="Unassembled WGS sequence"/>
</dbReference>
<evidence type="ECO:0000256" key="3">
    <source>
        <dbReference type="ARBA" id="ARBA00008346"/>
    </source>
</evidence>
<dbReference type="PRINTS" id="PR00150">
    <property type="entry name" value="PEPCARBXLASE"/>
</dbReference>
<comment type="catalytic activity">
    <reaction evidence="9 10">
        <text>oxaloacetate + phosphate = phosphoenolpyruvate + hydrogencarbonate</text>
        <dbReference type="Rhea" id="RHEA:28370"/>
        <dbReference type="ChEBI" id="CHEBI:16452"/>
        <dbReference type="ChEBI" id="CHEBI:17544"/>
        <dbReference type="ChEBI" id="CHEBI:43474"/>
        <dbReference type="ChEBI" id="CHEBI:58702"/>
        <dbReference type="EC" id="4.1.1.31"/>
    </reaction>
</comment>
<feature type="active site" evidence="10 12">
    <location>
        <position position="547"/>
    </location>
</feature>
<dbReference type="EMBL" id="QTUC01000001">
    <property type="protein sequence ID" value="REF37477.1"/>
    <property type="molecule type" value="Genomic_DNA"/>
</dbReference>
<gene>
    <name evidence="10" type="primary">ppc</name>
    <name evidence="13" type="ORF">DFJ64_2921</name>
</gene>
<dbReference type="PROSITE" id="PS00781">
    <property type="entry name" value="PEPCASE_1"/>
    <property type="match status" value="1"/>
</dbReference>
<dbReference type="AlphaFoldDB" id="A0A3D9V7J3"/>
<evidence type="ECO:0000313" key="14">
    <source>
        <dbReference type="Proteomes" id="UP000256485"/>
    </source>
</evidence>
<dbReference type="InterPro" id="IPR015813">
    <property type="entry name" value="Pyrv/PenolPyrv_kinase-like_dom"/>
</dbReference>
<dbReference type="PANTHER" id="PTHR30523">
    <property type="entry name" value="PHOSPHOENOLPYRUVATE CARBOXYLASE"/>
    <property type="match status" value="1"/>
</dbReference>
<dbReference type="InterPro" id="IPR033129">
    <property type="entry name" value="PEPCASE_His_AS"/>
</dbReference>
<sequence length="881" mass="97369">MPTTPPSRVHARFEVPAPLRADVRLLGELLGQVLREYGGPTLLADVERLRELTIAAHHDDPARAEEAAQASEALVASWDLDRAEEVARAFTCYFHLTNLAEEHHRARVLREYDTGDAPVRDSLAAAVAQITTQYGEEHALTLLSRLEFRPVLTAHPTEARRRAVASAIQRISALLAERDSPKLGAADLAENRRRLLEEIDRLWRTSQIRVTKPSPLDEVRTAMAVFDDTLFQVLPRTYRQLDNVLAGERAGTEPPRVPAFVRLGSWIGGDRDGNPYVTSQVTRTAMAIQADHVLRALERVCERVGRALTVDEETTPASPEVRRLLADARAIAPEVVEEVATRSPGEPHRQVLLLAARKLSATRQRNADFAYGKAEEFLAELRAVQASLAAAGARRQAYGELQELIWQVETFGFHLAELEIRQHSKVHARALAELASGETSPETEEVLSVFRVMAQVQQRFGPDACRRYVVSFTQSANDLAAVFELAERALDGRPLALDVIPLFETEDDLKAAVGILDEALRLPQIQRRLEETGRRFEVMLGYSDSAKDAGPLSATLALYDAQAALAAWAKRHDIRLTLFHGRGGALGRGGGPANRAVLAQAPGSVNGRFKLTEQGEVIFARYGNPLIARRHIEQVAAATLLASTPTVESRAANAAEKYADLAATMDDAARRAYHGLVRSEGFAEWFAKVTPLEEVGQLPIGSRPARRGLSVSSLEDLRAIPWVFAWTQARVNLAGWYGVGSGLEAVGDLDLLRQAYAEWPLFTVTIDNVEMSLAKSDARIARRYLELGDRPDLTEKVLDEHARTTRWVLAVTGHERLLENRRVLGRAVQLRNPYVDALSYLQLRAFRALRTQDLPESEANRLRRLVLLTVNGIAAGLQNTG</sequence>
<comment type="function">
    <text evidence="2 10">Forms oxaloacetate, a four-carbon dicarboxylic acid source for the tricarboxylic acid cycle.</text>
</comment>
<dbReference type="GO" id="GO:0006099">
    <property type="term" value="P:tricarboxylic acid cycle"/>
    <property type="evidence" value="ECO:0007669"/>
    <property type="project" value="InterPro"/>
</dbReference>
<dbReference type="OrthoDB" id="9768133at2"/>
<dbReference type="RefSeq" id="WP_115850933.1">
    <property type="nucleotide sequence ID" value="NZ_QTUC01000001.1"/>
</dbReference>
<dbReference type="PANTHER" id="PTHR30523:SF6">
    <property type="entry name" value="PHOSPHOENOLPYRUVATE CARBOXYLASE"/>
    <property type="match status" value="1"/>
</dbReference>
<keyword evidence="8 10" id="KW-0120">Carbon dioxide fixation</keyword>
<accession>A0A3D9V7J3</accession>